<gene>
    <name evidence="1" type="ORF">MNBD_GAMMA02-265</name>
</gene>
<name>A0A3B0W100_9ZZZZ</name>
<dbReference type="Gene3D" id="2.40.128.110">
    <property type="entry name" value="Lipid/polyisoprenoid-binding, YceI-like"/>
    <property type="match status" value="1"/>
</dbReference>
<dbReference type="AlphaFoldDB" id="A0A3B0W100"/>
<organism evidence="1">
    <name type="scientific">hydrothermal vent metagenome</name>
    <dbReference type="NCBI Taxonomy" id="652676"/>
    <lineage>
        <taxon>unclassified sequences</taxon>
        <taxon>metagenomes</taxon>
        <taxon>ecological metagenomes</taxon>
    </lineage>
</organism>
<reference evidence="1" key="1">
    <citation type="submission" date="2018-06" db="EMBL/GenBank/DDBJ databases">
        <authorList>
            <person name="Zhirakovskaya E."/>
        </authorList>
    </citation>
    <scope>NUCLEOTIDE SEQUENCE</scope>
</reference>
<protein>
    <recommendedName>
        <fullName evidence="2">Lipid/polyisoprenoid-binding YceI-like domain-containing protein</fullName>
    </recommendedName>
</protein>
<dbReference type="InterPro" id="IPR036761">
    <property type="entry name" value="TTHA0802/YceI-like_sf"/>
</dbReference>
<evidence type="ECO:0008006" key="2">
    <source>
        <dbReference type="Google" id="ProtNLM"/>
    </source>
</evidence>
<proteinExistence type="predicted"/>
<sequence>QFPTASISTLIPQNLDLSVNQNVVLPFVLDLHGTKKSFAAEVVIQMVNNQLVVVNFEPILVNAKDFAMDGAINQLTKIAGLQSINYAVLVDFKLMFEK</sequence>
<evidence type="ECO:0000313" key="1">
    <source>
        <dbReference type="EMBL" id="VAW44397.1"/>
    </source>
</evidence>
<feature type="non-terminal residue" evidence="1">
    <location>
        <position position="1"/>
    </location>
</feature>
<accession>A0A3B0W100</accession>
<dbReference type="EMBL" id="UOFA01000115">
    <property type="protein sequence ID" value="VAW44397.1"/>
    <property type="molecule type" value="Genomic_DNA"/>
</dbReference>